<feature type="compositionally biased region" description="Basic and acidic residues" evidence="1">
    <location>
        <begin position="281"/>
        <end position="290"/>
    </location>
</feature>
<feature type="region of interest" description="Disordered" evidence="1">
    <location>
        <begin position="1"/>
        <end position="28"/>
    </location>
</feature>
<feature type="region of interest" description="Disordered" evidence="1">
    <location>
        <begin position="258"/>
        <end position="290"/>
    </location>
</feature>
<feature type="compositionally biased region" description="Low complexity" evidence="1">
    <location>
        <begin position="9"/>
        <end position="23"/>
    </location>
</feature>
<gene>
    <name evidence="2" type="ORF">B0H17DRAFT_1123594</name>
</gene>
<comment type="caution">
    <text evidence="2">The sequence shown here is derived from an EMBL/GenBank/DDBJ whole genome shotgun (WGS) entry which is preliminary data.</text>
</comment>
<evidence type="ECO:0000256" key="1">
    <source>
        <dbReference type="SAM" id="MobiDB-lite"/>
    </source>
</evidence>
<organism evidence="2 3">
    <name type="scientific">Mycena rosella</name>
    <name type="common">Pink bonnet</name>
    <name type="synonym">Agaricus rosellus</name>
    <dbReference type="NCBI Taxonomy" id="1033263"/>
    <lineage>
        <taxon>Eukaryota</taxon>
        <taxon>Fungi</taxon>
        <taxon>Dikarya</taxon>
        <taxon>Basidiomycota</taxon>
        <taxon>Agaricomycotina</taxon>
        <taxon>Agaricomycetes</taxon>
        <taxon>Agaricomycetidae</taxon>
        <taxon>Agaricales</taxon>
        <taxon>Marasmiineae</taxon>
        <taxon>Mycenaceae</taxon>
        <taxon>Mycena</taxon>
    </lineage>
</organism>
<evidence type="ECO:0000313" key="2">
    <source>
        <dbReference type="EMBL" id="KAJ7710446.1"/>
    </source>
</evidence>
<name>A0AAD7H2J8_MYCRO</name>
<accession>A0AAD7H2J8</accession>
<sequence length="344" mass="38945">MHHQSALESSSSRAAPSPTSRASYRARDRRPWRLEPEHALDVVAVGLLWAGGVSACLGSGVEYCTQPAGGENTVSSLRYRESNSGLPLSVKLLFGLSHVCQDAKDVKVYLKDVRLRFICLREDIYLGQDLKDAVWLSPNFLESFFKTRKVTQKTQLMYEGNWGGWEGSRERAERGKCCILWESVKYAMEKGPGLKVPRCGLQYQNERGRLRRLGETLIGLRRGSGRKEGFLRGLNRAVDWDWGRRGVATWLGAINRDGAKESQTDGTDWDTPHGGMRHSTGGREDRAEGMKREGLRCAKRTWGGRARERRTGTFKLPANHAIRARIVMKRSLNDLSDFFWIPRY</sequence>
<dbReference type="EMBL" id="JARKIE010000001">
    <property type="protein sequence ID" value="KAJ7710446.1"/>
    <property type="molecule type" value="Genomic_DNA"/>
</dbReference>
<dbReference type="AlphaFoldDB" id="A0AAD7H2J8"/>
<protein>
    <submittedName>
        <fullName evidence="2">Uncharacterized protein</fullName>
    </submittedName>
</protein>
<dbReference type="Proteomes" id="UP001221757">
    <property type="component" value="Unassembled WGS sequence"/>
</dbReference>
<keyword evidence="3" id="KW-1185">Reference proteome</keyword>
<evidence type="ECO:0000313" key="3">
    <source>
        <dbReference type="Proteomes" id="UP001221757"/>
    </source>
</evidence>
<proteinExistence type="predicted"/>
<reference evidence="2" key="1">
    <citation type="submission" date="2023-03" db="EMBL/GenBank/DDBJ databases">
        <title>Massive genome expansion in bonnet fungi (Mycena s.s.) driven by repeated elements and novel gene families across ecological guilds.</title>
        <authorList>
            <consortium name="Lawrence Berkeley National Laboratory"/>
            <person name="Harder C.B."/>
            <person name="Miyauchi S."/>
            <person name="Viragh M."/>
            <person name="Kuo A."/>
            <person name="Thoen E."/>
            <person name="Andreopoulos B."/>
            <person name="Lu D."/>
            <person name="Skrede I."/>
            <person name="Drula E."/>
            <person name="Henrissat B."/>
            <person name="Morin E."/>
            <person name="Kohler A."/>
            <person name="Barry K."/>
            <person name="LaButti K."/>
            <person name="Morin E."/>
            <person name="Salamov A."/>
            <person name="Lipzen A."/>
            <person name="Mereny Z."/>
            <person name="Hegedus B."/>
            <person name="Baldrian P."/>
            <person name="Stursova M."/>
            <person name="Weitz H."/>
            <person name="Taylor A."/>
            <person name="Grigoriev I.V."/>
            <person name="Nagy L.G."/>
            <person name="Martin F."/>
            <person name="Kauserud H."/>
        </authorList>
    </citation>
    <scope>NUCLEOTIDE SEQUENCE</scope>
    <source>
        <strain evidence="2">CBHHK067</strain>
    </source>
</reference>